<evidence type="ECO:0000313" key="2">
    <source>
        <dbReference type="EMBL" id="CAE0662850.1"/>
    </source>
</evidence>
<reference evidence="2" key="1">
    <citation type="submission" date="2021-01" db="EMBL/GenBank/DDBJ databases">
        <authorList>
            <person name="Corre E."/>
            <person name="Pelletier E."/>
            <person name="Niang G."/>
            <person name="Scheremetjew M."/>
            <person name="Finn R."/>
            <person name="Kale V."/>
            <person name="Holt S."/>
            <person name="Cochrane G."/>
            <person name="Meng A."/>
            <person name="Brown T."/>
            <person name="Cohen L."/>
        </authorList>
    </citation>
    <scope>NUCLEOTIDE SEQUENCE</scope>
    <source>
        <strain evidence="2">CCCM811</strain>
    </source>
</reference>
<name>A0A7S3YV19_9EUKA</name>
<evidence type="ECO:0008006" key="3">
    <source>
        <dbReference type="Google" id="ProtNLM"/>
    </source>
</evidence>
<dbReference type="AlphaFoldDB" id="A0A7S3YV19"/>
<accession>A0A7S3YV19</accession>
<feature type="chain" id="PRO_5030986206" description="Hexosyltransferase" evidence="1">
    <location>
        <begin position="27"/>
        <end position="358"/>
    </location>
</feature>
<evidence type="ECO:0000256" key="1">
    <source>
        <dbReference type="SAM" id="SignalP"/>
    </source>
</evidence>
<protein>
    <recommendedName>
        <fullName evidence="3">Hexosyltransferase</fullName>
    </recommendedName>
</protein>
<keyword evidence="1" id="KW-0732">Signal</keyword>
<proteinExistence type="predicted"/>
<feature type="signal peptide" evidence="1">
    <location>
        <begin position="1"/>
        <end position="26"/>
    </location>
</feature>
<dbReference type="EMBL" id="HBIV01019992">
    <property type="protein sequence ID" value="CAE0662850.1"/>
    <property type="molecule type" value="Transcribed_RNA"/>
</dbReference>
<sequence>MTLRACRRVFLAMTIVLAAGTTGIKGGKLDSSEKALVGEASREPKGRHLVFTSAGDNSDLLKNWIGEEANYDIFLVYYGTNETRYAEYQEACRWTTRSTGSKLQNLNSELYEKNLDILLRSDYIFVLDDDFMFRNGVSDINKMFDYTRQYNLRISMPSIDPHKSVISHWNTAHRNISLAYTNFLEINSMLFNHHSIRSFLKMYDPSIIGWGGDFLAFCANGYYSQRSYAVIHDVVAVNPPVRRETGKRELEKIADWDKRAEFWDAYARKSGCKPMYTKKVFSVVHKTGEVDVAETCELEKKCTELYCFDPEATRSCDGVYENVMLPFGTTNADFFANGTLVDRWWTHFNTVTKLEYGA</sequence>
<gene>
    <name evidence="2" type="ORF">LGLO00237_LOCUS14451</name>
</gene>
<organism evidence="2">
    <name type="scientific">Lotharella globosa</name>
    <dbReference type="NCBI Taxonomy" id="91324"/>
    <lineage>
        <taxon>Eukaryota</taxon>
        <taxon>Sar</taxon>
        <taxon>Rhizaria</taxon>
        <taxon>Cercozoa</taxon>
        <taxon>Chlorarachniophyceae</taxon>
        <taxon>Lotharella</taxon>
    </lineage>
</organism>